<evidence type="ECO:0000313" key="1">
    <source>
        <dbReference type="EMBL" id="MBB1060040.1"/>
    </source>
</evidence>
<keyword evidence="2" id="KW-1185">Reference proteome</keyword>
<reference evidence="1 2" key="1">
    <citation type="submission" date="2020-08" db="EMBL/GenBank/DDBJ databases">
        <authorList>
            <person name="Xu S."/>
            <person name="Li A."/>
        </authorList>
    </citation>
    <scope>NUCLEOTIDE SEQUENCE [LARGE SCALE GENOMIC DNA]</scope>
    <source>
        <strain evidence="1 2">119BY6-57</strain>
    </source>
</reference>
<proteinExistence type="predicted"/>
<comment type="caution">
    <text evidence="1">The sequence shown here is derived from an EMBL/GenBank/DDBJ whole genome shotgun (WGS) entry which is preliminary data.</text>
</comment>
<gene>
    <name evidence="1" type="ORF">H4F98_05570</name>
</gene>
<protein>
    <submittedName>
        <fullName evidence="1">Uncharacterized protein</fullName>
    </submittedName>
</protein>
<dbReference type="Proteomes" id="UP000523196">
    <property type="component" value="Unassembled WGS sequence"/>
</dbReference>
<dbReference type="RefSeq" id="WP_182685670.1">
    <property type="nucleotide sequence ID" value="NZ_JACHTF010000004.1"/>
</dbReference>
<name>A0A7W3TKI7_9GAMM</name>
<accession>A0A7W3TKI7</accession>
<evidence type="ECO:0000313" key="2">
    <source>
        <dbReference type="Proteomes" id="UP000523196"/>
    </source>
</evidence>
<organism evidence="1 2">
    <name type="scientific">Marilutibacter spongiae</name>
    <dbReference type="NCBI Taxonomy" id="2025720"/>
    <lineage>
        <taxon>Bacteria</taxon>
        <taxon>Pseudomonadati</taxon>
        <taxon>Pseudomonadota</taxon>
        <taxon>Gammaproteobacteria</taxon>
        <taxon>Lysobacterales</taxon>
        <taxon>Lysobacteraceae</taxon>
        <taxon>Marilutibacter</taxon>
    </lineage>
</organism>
<sequence length="323" mass="34073">MLTYDFPKRQGGPQARARLCAAARCLPVLLLLSAAACSSPSGDARAPATGGVASFEALAGGGAPVGQGPEAWARWLDSPWKADDGDAPSYRVSRLACPGGECEVAEEAMVDTCRALFDADLRNLEADREARSSYQDWRLKCYAGRAIAQADIAADSHLADFAMEANGYRRLPAALGFPSGPAQVAAIVEIQAAHGDLGAFIDQVLTGVTAVTAADAPPRQVSIADDEEWTRSWTWLARGDINHDGHEDLLVAASLHDSATRALYAHRLFVVERPTADAPLSLAQEISLVAGPVVCDPYVAHCEREIVQAADAEQAALAPSATE</sequence>
<dbReference type="AlphaFoldDB" id="A0A7W3TKI7"/>
<dbReference type="EMBL" id="JACHTF010000004">
    <property type="protein sequence ID" value="MBB1060040.1"/>
    <property type="molecule type" value="Genomic_DNA"/>
</dbReference>